<dbReference type="EMBL" id="FXTJ01000025">
    <property type="protein sequence ID" value="SMP00124.1"/>
    <property type="molecule type" value="Genomic_DNA"/>
</dbReference>
<feature type="signal peptide" evidence="1">
    <location>
        <begin position="1"/>
        <end position="28"/>
    </location>
</feature>
<protein>
    <recommendedName>
        <fullName evidence="4">AhpC/TSA family protein</fullName>
    </recommendedName>
</protein>
<reference evidence="2 3" key="1">
    <citation type="submission" date="2017-05" db="EMBL/GenBank/DDBJ databases">
        <authorList>
            <person name="Varghese N."/>
            <person name="Submissions S."/>
        </authorList>
    </citation>
    <scope>NUCLEOTIDE SEQUENCE [LARGE SCALE GENOMIC DNA]</scope>
    <source>
        <strain evidence="2 3">DSM 46834</strain>
    </source>
</reference>
<dbReference type="Proteomes" id="UP000317484">
    <property type="component" value="Unassembled WGS sequence"/>
</dbReference>
<evidence type="ECO:0000313" key="3">
    <source>
        <dbReference type="Proteomes" id="UP000317484"/>
    </source>
</evidence>
<keyword evidence="3" id="KW-1185">Reference proteome</keyword>
<dbReference type="SUPFAM" id="SSF52833">
    <property type="entry name" value="Thioredoxin-like"/>
    <property type="match status" value="1"/>
</dbReference>
<keyword evidence="1" id="KW-0732">Signal</keyword>
<organism evidence="2 3">
    <name type="scientific">Geodermatophilus aquaeductus</name>
    <dbReference type="NCBI Taxonomy" id="1564161"/>
    <lineage>
        <taxon>Bacteria</taxon>
        <taxon>Bacillati</taxon>
        <taxon>Actinomycetota</taxon>
        <taxon>Actinomycetes</taxon>
        <taxon>Geodermatophilales</taxon>
        <taxon>Geodermatophilaceae</taxon>
        <taxon>Geodermatophilus</taxon>
    </lineage>
</organism>
<evidence type="ECO:0008006" key="4">
    <source>
        <dbReference type="Google" id="ProtNLM"/>
    </source>
</evidence>
<gene>
    <name evidence="2" type="ORF">SAMN06273567_1254</name>
</gene>
<dbReference type="InterPro" id="IPR036249">
    <property type="entry name" value="Thioredoxin-like_sf"/>
</dbReference>
<sequence>MHWPTIPPALPLLSRRTLLAVATAVASAALVGCSAGDVDEVRPGEQYEFTGATPTATVLDEAARAPAPTFDGELLDGSPFESSSLAGDIAVINFWGSW</sequence>
<feature type="chain" id="PRO_5022008228" description="AhpC/TSA family protein" evidence="1">
    <location>
        <begin position="29"/>
        <end position="98"/>
    </location>
</feature>
<proteinExistence type="predicted"/>
<feature type="non-terminal residue" evidence="2">
    <location>
        <position position="98"/>
    </location>
</feature>
<evidence type="ECO:0000313" key="2">
    <source>
        <dbReference type="EMBL" id="SMP00124.1"/>
    </source>
</evidence>
<accession>A0A521FVH5</accession>
<name>A0A521FVH5_9ACTN</name>
<dbReference type="AlphaFoldDB" id="A0A521FVH5"/>
<evidence type="ECO:0000256" key="1">
    <source>
        <dbReference type="SAM" id="SignalP"/>
    </source>
</evidence>
<dbReference type="Gene3D" id="3.40.30.10">
    <property type="entry name" value="Glutaredoxin"/>
    <property type="match status" value="1"/>
</dbReference>